<name>A0A645ART3_9ZZZZ</name>
<feature type="transmembrane region" description="Helical" evidence="1">
    <location>
        <begin position="38"/>
        <end position="62"/>
    </location>
</feature>
<gene>
    <name evidence="2" type="ORF">SDC9_102564</name>
</gene>
<organism evidence="2">
    <name type="scientific">bioreactor metagenome</name>
    <dbReference type="NCBI Taxonomy" id="1076179"/>
    <lineage>
        <taxon>unclassified sequences</taxon>
        <taxon>metagenomes</taxon>
        <taxon>ecological metagenomes</taxon>
    </lineage>
</organism>
<dbReference type="EMBL" id="VSSQ01015426">
    <property type="protein sequence ID" value="MPM55767.1"/>
    <property type="molecule type" value="Genomic_DNA"/>
</dbReference>
<reference evidence="2" key="1">
    <citation type="submission" date="2019-08" db="EMBL/GenBank/DDBJ databases">
        <authorList>
            <person name="Kucharzyk K."/>
            <person name="Murdoch R.W."/>
            <person name="Higgins S."/>
            <person name="Loffler F."/>
        </authorList>
    </citation>
    <scope>NUCLEOTIDE SEQUENCE</scope>
</reference>
<evidence type="ECO:0000256" key="1">
    <source>
        <dbReference type="SAM" id="Phobius"/>
    </source>
</evidence>
<proteinExistence type="predicted"/>
<comment type="caution">
    <text evidence="2">The sequence shown here is derived from an EMBL/GenBank/DDBJ whole genome shotgun (WGS) entry which is preliminary data.</text>
</comment>
<dbReference type="AlphaFoldDB" id="A0A645ART3"/>
<keyword evidence="1" id="KW-1133">Transmembrane helix</keyword>
<accession>A0A645ART3</accession>
<sequence length="82" mass="9107">MENSFISLLENLITFSNVLDLKVRPKDAPTFDAKNPTVIAAITLNTVIPIIIAPVVSMYFVWRLPVSIPISLYSFLTKDTAP</sequence>
<protein>
    <submittedName>
        <fullName evidence="2">Uncharacterized protein</fullName>
    </submittedName>
</protein>
<keyword evidence="1" id="KW-0472">Membrane</keyword>
<keyword evidence="1" id="KW-0812">Transmembrane</keyword>
<evidence type="ECO:0000313" key="2">
    <source>
        <dbReference type="EMBL" id="MPM55767.1"/>
    </source>
</evidence>